<protein>
    <submittedName>
        <fullName evidence="5">MarR family transcriptional regulator</fullName>
    </submittedName>
</protein>
<dbReference type="Pfam" id="PF01047">
    <property type="entry name" value="MarR"/>
    <property type="match status" value="1"/>
</dbReference>
<dbReference type="PRINTS" id="PR00598">
    <property type="entry name" value="HTHMARR"/>
</dbReference>
<dbReference type="AlphaFoldDB" id="A0A1Y4T4Q1"/>
<dbReference type="PANTHER" id="PTHR42756:SF1">
    <property type="entry name" value="TRANSCRIPTIONAL REPRESSOR OF EMRAB OPERON"/>
    <property type="match status" value="1"/>
</dbReference>
<dbReference type="Proteomes" id="UP000195305">
    <property type="component" value="Unassembled WGS sequence"/>
</dbReference>
<evidence type="ECO:0000259" key="4">
    <source>
        <dbReference type="PROSITE" id="PS50995"/>
    </source>
</evidence>
<name>A0A1Y4T4Q1_9FIRM</name>
<keyword evidence="1" id="KW-0805">Transcription regulation</keyword>
<dbReference type="PANTHER" id="PTHR42756">
    <property type="entry name" value="TRANSCRIPTIONAL REGULATOR, MARR"/>
    <property type="match status" value="1"/>
</dbReference>
<evidence type="ECO:0000256" key="2">
    <source>
        <dbReference type="ARBA" id="ARBA00023125"/>
    </source>
</evidence>
<dbReference type="EMBL" id="NFLJ01000003">
    <property type="protein sequence ID" value="OUQ36201.1"/>
    <property type="molecule type" value="Genomic_DNA"/>
</dbReference>
<dbReference type="SMART" id="SM00347">
    <property type="entry name" value="HTH_MARR"/>
    <property type="match status" value="1"/>
</dbReference>
<dbReference type="SUPFAM" id="SSF46785">
    <property type="entry name" value="Winged helix' DNA-binding domain"/>
    <property type="match status" value="1"/>
</dbReference>
<gene>
    <name evidence="5" type="ORF">B5E75_01355</name>
</gene>
<feature type="domain" description="HTH marR-type" evidence="4">
    <location>
        <begin position="2"/>
        <end position="134"/>
    </location>
</feature>
<evidence type="ECO:0000256" key="3">
    <source>
        <dbReference type="ARBA" id="ARBA00023163"/>
    </source>
</evidence>
<reference evidence="5 6" key="1">
    <citation type="journal article" date="2018" name="BMC Genomics">
        <title>Whole genome sequencing and function prediction of 133 gut anaerobes isolated from chicken caecum in pure cultures.</title>
        <authorList>
            <person name="Medvecky M."/>
            <person name="Cejkova D."/>
            <person name="Polansky O."/>
            <person name="Karasova D."/>
            <person name="Kubasova T."/>
            <person name="Cizek A."/>
            <person name="Rychlik I."/>
        </authorList>
    </citation>
    <scope>NUCLEOTIDE SEQUENCE [LARGE SCALE GENOMIC DNA]</scope>
    <source>
        <strain evidence="5 6">An13</strain>
    </source>
</reference>
<dbReference type="GO" id="GO:0003677">
    <property type="term" value="F:DNA binding"/>
    <property type="evidence" value="ECO:0007669"/>
    <property type="project" value="UniProtKB-KW"/>
</dbReference>
<dbReference type="OrthoDB" id="9808725at2"/>
<dbReference type="PROSITE" id="PS50995">
    <property type="entry name" value="HTH_MARR_2"/>
    <property type="match status" value="1"/>
</dbReference>
<accession>A0A1Y4T4Q1</accession>
<dbReference type="InterPro" id="IPR036388">
    <property type="entry name" value="WH-like_DNA-bd_sf"/>
</dbReference>
<sequence length="142" mass="16688">MKTPFYMLVFKAFHAQRQKNRMNMNAFRLSPGQPKVLRYIQNHKDCKLKDIAKECDVESATVSKILDNLEEKGMITKAINPQNKRAYQLNLTVEGQKALEKWDEHCLEIEQISLKGFSEKEKQQFQDYLSRMYTNLTGKEIL</sequence>
<evidence type="ECO:0000313" key="6">
    <source>
        <dbReference type="Proteomes" id="UP000195305"/>
    </source>
</evidence>
<proteinExistence type="predicted"/>
<dbReference type="Gene3D" id="1.10.10.10">
    <property type="entry name" value="Winged helix-like DNA-binding domain superfamily/Winged helix DNA-binding domain"/>
    <property type="match status" value="1"/>
</dbReference>
<dbReference type="GO" id="GO:0003700">
    <property type="term" value="F:DNA-binding transcription factor activity"/>
    <property type="evidence" value="ECO:0007669"/>
    <property type="project" value="InterPro"/>
</dbReference>
<keyword evidence="2" id="KW-0238">DNA-binding</keyword>
<dbReference type="InterPro" id="IPR036390">
    <property type="entry name" value="WH_DNA-bd_sf"/>
</dbReference>
<keyword evidence="3" id="KW-0804">Transcription</keyword>
<keyword evidence="6" id="KW-1185">Reference proteome</keyword>
<evidence type="ECO:0000256" key="1">
    <source>
        <dbReference type="ARBA" id="ARBA00023015"/>
    </source>
</evidence>
<evidence type="ECO:0000313" key="5">
    <source>
        <dbReference type="EMBL" id="OUQ36201.1"/>
    </source>
</evidence>
<comment type="caution">
    <text evidence="5">The sequence shown here is derived from an EMBL/GenBank/DDBJ whole genome shotgun (WGS) entry which is preliminary data.</text>
</comment>
<dbReference type="RefSeq" id="WP_087357009.1">
    <property type="nucleotide sequence ID" value="NZ_AP031415.1"/>
</dbReference>
<organism evidence="5 6">
    <name type="scientific">Massilimicrobiota timonensis</name>
    <dbReference type="NCBI Taxonomy" id="1776392"/>
    <lineage>
        <taxon>Bacteria</taxon>
        <taxon>Bacillati</taxon>
        <taxon>Bacillota</taxon>
        <taxon>Erysipelotrichia</taxon>
        <taxon>Erysipelotrichales</taxon>
        <taxon>Erysipelotrichaceae</taxon>
        <taxon>Massilimicrobiota</taxon>
    </lineage>
</organism>
<dbReference type="InterPro" id="IPR000835">
    <property type="entry name" value="HTH_MarR-typ"/>
</dbReference>